<reference evidence="1 2" key="1">
    <citation type="submission" date="2023-03" db="EMBL/GenBank/DDBJ databases">
        <authorList>
            <person name="Pearce D."/>
        </authorList>
    </citation>
    <scope>NUCLEOTIDE SEQUENCE [LARGE SCALE GENOMIC DNA]</scope>
    <source>
        <strain evidence="1">Msz</strain>
    </source>
</reference>
<evidence type="ECO:0000313" key="2">
    <source>
        <dbReference type="Proteomes" id="UP001162030"/>
    </source>
</evidence>
<gene>
    <name evidence="1" type="ORF">MSZNOR_1308</name>
</gene>
<proteinExistence type="predicted"/>
<protein>
    <submittedName>
        <fullName evidence="1">Uncharacterized protein</fullName>
    </submittedName>
</protein>
<name>A0ABM9HZQ1_9GAMM</name>
<dbReference type="Proteomes" id="UP001162030">
    <property type="component" value="Chromosome"/>
</dbReference>
<dbReference type="EMBL" id="OX458333">
    <property type="protein sequence ID" value="CAI8785708.1"/>
    <property type="molecule type" value="Genomic_DNA"/>
</dbReference>
<accession>A0ABM9HZQ1</accession>
<evidence type="ECO:0000313" key="1">
    <source>
        <dbReference type="EMBL" id="CAI8785708.1"/>
    </source>
</evidence>
<organism evidence="1 2">
    <name type="scientific">Methylocaldum szegediense</name>
    <dbReference type="NCBI Taxonomy" id="73780"/>
    <lineage>
        <taxon>Bacteria</taxon>
        <taxon>Pseudomonadati</taxon>
        <taxon>Pseudomonadota</taxon>
        <taxon>Gammaproteobacteria</taxon>
        <taxon>Methylococcales</taxon>
        <taxon>Methylococcaceae</taxon>
        <taxon>Methylocaldum</taxon>
    </lineage>
</organism>
<keyword evidence="2" id="KW-1185">Reference proteome</keyword>
<sequence length="68" mass="7708">MEAGVSAAASEFCNRGTRECFNLTEPHFARAVQQQKEKRAIRNAKWLTIRLFSSIDTFIPIILPPARC</sequence>